<dbReference type="InterPro" id="IPR015866">
    <property type="entry name" value="Ser-tRNA-synth_1_N"/>
</dbReference>
<evidence type="ECO:0000256" key="8">
    <source>
        <dbReference type="PIRSR" id="PIRSR001529-1"/>
    </source>
</evidence>
<dbReference type="Gene3D" id="3.30.930.10">
    <property type="entry name" value="Bira Bifunctional Protein, Domain 2"/>
    <property type="match status" value="1"/>
</dbReference>
<dbReference type="OrthoDB" id="9804647at2"/>
<dbReference type="RefSeq" id="WP_077023351.1">
    <property type="nucleotide sequence ID" value="NZ_CP017641.1"/>
</dbReference>
<dbReference type="AlphaFoldDB" id="A0A1P8WC20"/>
<feature type="site" description="Important for serine binding" evidence="8">
    <location>
        <position position="386"/>
    </location>
</feature>
<comment type="similarity">
    <text evidence="7">Belongs to the class-II aminoacyl-tRNA synthetase family. Type-1 seryl-tRNA synthetase subfamily.</text>
</comment>
<feature type="binding site" evidence="8">
    <location>
        <position position="258"/>
    </location>
    <ligand>
        <name>L-serine</name>
        <dbReference type="ChEBI" id="CHEBI:33384"/>
    </ligand>
</feature>
<evidence type="ECO:0000256" key="10">
    <source>
        <dbReference type="SAM" id="MobiDB-lite"/>
    </source>
</evidence>
<protein>
    <recommendedName>
        <fullName evidence="7">Serine--tRNA ligase</fullName>
        <ecNumber evidence="7">6.1.1.11</ecNumber>
    </recommendedName>
    <alternativeName>
        <fullName evidence="7">Seryl-tRNA synthetase</fullName>
        <shortName evidence="7">SerRS</shortName>
    </alternativeName>
    <alternativeName>
        <fullName evidence="7">Seryl-tRNA(Ser/Sec) synthetase</fullName>
    </alternativeName>
</protein>
<dbReference type="InterPro" id="IPR010978">
    <property type="entry name" value="tRNA-bd_arm"/>
</dbReference>
<evidence type="ECO:0000256" key="5">
    <source>
        <dbReference type="ARBA" id="ARBA00022917"/>
    </source>
</evidence>
<dbReference type="STRING" id="1891926.Fuma_01210"/>
<dbReference type="GO" id="GO:0006434">
    <property type="term" value="P:seryl-tRNA aminoacylation"/>
    <property type="evidence" value="ECO:0007669"/>
    <property type="project" value="UniProtKB-UniRule"/>
</dbReference>
<dbReference type="HAMAP" id="MF_00176">
    <property type="entry name" value="Ser_tRNA_synth_type1"/>
    <property type="match status" value="1"/>
</dbReference>
<feature type="binding site" evidence="7 8">
    <location>
        <position position="281"/>
    </location>
    <ligand>
        <name>L-serine</name>
        <dbReference type="ChEBI" id="CHEBI:33384"/>
    </ligand>
</feature>
<comment type="function">
    <text evidence="7">Catalyzes the attachment of serine to tRNA(Ser). Is also able to aminoacylate tRNA(Sec) with serine, to form the misacylated tRNA L-seryl-tRNA(Sec), which will be further converted into selenocysteinyl-tRNA(Sec).</text>
</comment>
<reference evidence="12 13" key="1">
    <citation type="journal article" date="2016" name="Front. Microbiol.">
        <title>Fuerstia marisgermanicae gen. nov., sp. nov., an Unusual Member of the Phylum Planctomycetes from the German Wadden Sea.</title>
        <authorList>
            <person name="Kohn T."/>
            <person name="Heuer A."/>
            <person name="Jogler M."/>
            <person name="Vollmers J."/>
            <person name="Boedeker C."/>
            <person name="Bunk B."/>
            <person name="Rast P."/>
            <person name="Borchert D."/>
            <person name="Glockner I."/>
            <person name="Freese H.M."/>
            <person name="Klenk H.P."/>
            <person name="Overmann J."/>
            <person name="Kaster A.K."/>
            <person name="Rohde M."/>
            <person name="Wiegand S."/>
            <person name="Jogler C."/>
        </authorList>
    </citation>
    <scope>NUCLEOTIDE SEQUENCE [LARGE SCALE GENOMIC DNA]</scope>
    <source>
        <strain evidence="12 13">NH11</strain>
    </source>
</reference>
<evidence type="ECO:0000256" key="9">
    <source>
        <dbReference type="PIRSR" id="PIRSR001529-2"/>
    </source>
</evidence>
<dbReference type="InterPro" id="IPR033729">
    <property type="entry name" value="SerRS_core"/>
</dbReference>
<dbReference type="PANTHER" id="PTHR11778">
    <property type="entry name" value="SERYL-TRNA SYNTHETASE"/>
    <property type="match status" value="1"/>
</dbReference>
<keyword evidence="2 7" id="KW-0436">Ligase</keyword>
<keyword evidence="5 7" id="KW-0648">Protein biosynthesis</keyword>
<dbReference type="InterPro" id="IPR006195">
    <property type="entry name" value="aa-tRNA-synth_II"/>
</dbReference>
<keyword evidence="3 7" id="KW-0547">Nucleotide-binding</keyword>
<feature type="binding site" evidence="7">
    <location>
        <begin position="227"/>
        <end position="229"/>
    </location>
    <ligand>
        <name>L-serine</name>
        <dbReference type="ChEBI" id="CHEBI:33384"/>
    </ligand>
</feature>
<dbReference type="InterPro" id="IPR002317">
    <property type="entry name" value="Ser-tRNA-ligase_type_1"/>
</dbReference>
<keyword evidence="1 7" id="KW-0963">Cytoplasm</keyword>
<dbReference type="Pfam" id="PF02403">
    <property type="entry name" value="Seryl_tRNA_N"/>
    <property type="match status" value="1"/>
</dbReference>
<feature type="binding site" evidence="7">
    <location>
        <position position="274"/>
    </location>
    <ligand>
        <name>ATP</name>
        <dbReference type="ChEBI" id="CHEBI:30616"/>
    </ligand>
</feature>
<dbReference type="SUPFAM" id="SSF55681">
    <property type="entry name" value="Class II aaRS and biotin synthetases"/>
    <property type="match status" value="1"/>
</dbReference>
<comment type="domain">
    <text evidence="7">Consists of two distinct domains, a catalytic core and a N-terminal extension that is involved in tRNA binding.</text>
</comment>
<feature type="binding site" evidence="9">
    <location>
        <begin position="274"/>
        <end position="277"/>
    </location>
    <ligand>
        <name>ATP</name>
        <dbReference type="ChEBI" id="CHEBI:30616"/>
    </ligand>
</feature>
<dbReference type="GO" id="GO:0004828">
    <property type="term" value="F:serine-tRNA ligase activity"/>
    <property type="evidence" value="ECO:0007669"/>
    <property type="project" value="UniProtKB-UniRule"/>
</dbReference>
<evidence type="ECO:0000259" key="11">
    <source>
        <dbReference type="PROSITE" id="PS50862"/>
    </source>
</evidence>
<dbReference type="NCBIfam" id="TIGR00414">
    <property type="entry name" value="serS"/>
    <property type="match status" value="1"/>
</dbReference>
<dbReference type="EC" id="6.1.1.11" evidence="7"/>
<feature type="binding site" evidence="8">
    <location>
        <position position="227"/>
    </location>
    <ligand>
        <name>L-serine</name>
        <dbReference type="ChEBI" id="CHEBI:33384"/>
    </ligand>
</feature>
<organism evidence="12 13">
    <name type="scientific">Fuerstiella marisgermanici</name>
    <dbReference type="NCBI Taxonomy" id="1891926"/>
    <lineage>
        <taxon>Bacteria</taxon>
        <taxon>Pseudomonadati</taxon>
        <taxon>Planctomycetota</taxon>
        <taxon>Planctomycetia</taxon>
        <taxon>Planctomycetales</taxon>
        <taxon>Planctomycetaceae</taxon>
        <taxon>Fuerstiella</taxon>
    </lineage>
</organism>
<dbReference type="FunFam" id="3.30.930.10:FF:000055">
    <property type="entry name" value="Serine--tRNA ligase"/>
    <property type="match status" value="1"/>
</dbReference>
<evidence type="ECO:0000256" key="4">
    <source>
        <dbReference type="ARBA" id="ARBA00022840"/>
    </source>
</evidence>
<feature type="binding site" evidence="7 9">
    <location>
        <begin position="258"/>
        <end position="260"/>
    </location>
    <ligand>
        <name>ATP</name>
        <dbReference type="ChEBI" id="CHEBI:30616"/>
    </ligand>
</feature>
<comment type="subcellular location">
    <subcellularLocation>
        <location evidence="7">Cytoplasm</location>
    </subcellularLocation>
</comment>
<feature type="region of interest" description="Disordered" evidence="10">
    <location>
        <begin position="43"/>
        <end position="62"/>
    </location>
</feature>
<feature type="binding site" evidence="8">
    <location>
        <position position="384"/>
    </location>
    <ligand>
        <name>L-serine</name>
        <dbReference type="ChEBI" id="CHEBI:33384"/>
    </ligand>
</feature>
<dbReference type="Gene3D" id="1.10.287.40">
    <property type="entry name" value="Serine-tRNA synthetase, tRNA binding domain"/>
    <property type="match status" value="1"/>
</dbReference>
<dbReference type="InterPro" id="IPR002314">
    <property type="entry name" value="aa-tRNA-synt_IIb"/>
</dbReference>
<proteinExistence type="inferred from homology"/>
<gene>
    <name evidence="7 12" type="primary">serS</name>
    <name evidence="12" type="ORF">Fuma_01210</name>
</gene>
<keyword evidence="4 7" id="KW-0067">ATP-binding</keyword>
<keyword evidence="6 7" id="KW-0030">Aminoacyl-tRNA synthetase</keyword>
<feature type="binding site" evidence="7">
    <location>
        <position position="386"/>
    </location>
    <ligand>
        <name>L-serine</name>
        <dbReference type="ChEBI" id="CHEBI:33384"/>
    </ligand>
</feature>
<evidence type="ECO:0000313" key="12">
    <source>
        <dbReference type="EMBL" id="APZ91621.1"/>
    </source>
</evidence>
<dbReference type="EMBL" id="CP017641">
    <property type="protein sequence ID" value="APZ91621.1"/>
    <property type="molecule type" value="Genomic_DNA"/>
</dbReference>
<dbReference type="GO" id="GO:0005737">
    <property type="term" value="C:cytoplasm"/>
    <property type="evidence" value="ECO:0007669"/>
    <property type="project" value="UniProtKB-SubCell"/>
</dbReference>
<dbReference type="PIRSF" id="PIRSF001529">
    <property type="entry name" value="Ser-tRNA-synth_IIa"/>
    <property type="match status" value="1"/>
</dbReference>
<dbReference type="SUPFAM" id="SSF46589">
    <property type="entry name" value="tRNA-binding arm"/>
    <property type="match status" value="1"/>
</dbReference>
<comment type="pathway">
    <text evidence="7">Aminoacyl-tRNA biosynthesis; selenocysteinyl-tRNA(Sec) biosynthesis; L-seryl-tRNA(Sec) from L-serine and tRNA(Sec): step 1/1.</text>
</comment>
<dbReference type="GO" id="GO:0016260">
    <property type="term" value="P:selenocysteine biosynthetic process"/>
    <property type="evidence" value="ECO:0007669"/>
    <property type="project" value="UniProtKB-UniRule"/>
</dbReference>
<dbReference type="PROSITE" id="PS50862">
    <property type="entry name" value="AA_TRNA_LIGASE_II"/>
    <property type="match status" value="1"/>
</dbReference>
<dbReference type="CDD" id="cd00770">
    <property type="entry name" value="SerRS_core"/>
    <property type="match status" value="1"/>
</dbReference>
<dbReference type="GO" id="GO:0005524">
    <property type="term" value="F:ATP binding"/>
    <property type="evidence" value="ECO:0007669"/>
    <property type="project" value="UniProtKB-UniRule"/>
</dbReference>
<dbReference type="PRINTS" id="PR00981">
    <property type="entry name" value="TRNASYNTHSER"/>
</dbReference>
<feature type="domain" description="Aminoacyl-transfer RNA synthetases class-II family profile" evidence="11">
    <location>
        <begin position="135"/>
        <end position="411"/>
    </location>
</feature>
<accession>A0A1P8WC20</accession>
<feature type="binding site" evidence="7 9">
    <location>
        <begin position="350"/>
        <end position="353"/>
    </location>
    <ligand>
        <name>ATP</name>
        <dbReference type="ChEBI" id="CHEBI:30616"/>
    </ligand>
</feature>
<evidence type="ECO:0000256" key="6">
    <source>
        <dbReference type="ARBA" id="ARBA00023146"/>
    </source>
</evidence>
<comment type="catalytic activity">
    <reaction evidence="7">
        <text>tRNA(Sec) + L-serine + ATP = L-seryl-tRNA(Sec) + AMP + diphosphate + H(+)</text>
        <dbReference type="Rhea" id="RHEA:42580"/>
        <dbReference type="Rhea" id="RHEA-COMP:9742"/>
        <dbReference type="Rhea" id="RHEA-COMP:10128"/>
        <dbReference type="ChEBI" id="CHEBI:15378"/>
        <dbReference type="ChEBI" id="CHEBI:30616"/>
        <dbReference type="ChEBI" id="CHEBI:33019"/>
        <dbReference type="ChEBI" id="CHEBI:33384"/>
        <dbReference type="ChEBI" id="CHEBI:78442"/>
        <dbReference type="ChEBI" id="CHEBI:78533"/>
        <dbReference type="ChEBI" id="CHEBI:456215"/>
        <dbReference type="EC" id="6.1.1.11"/>
    </reaction>
</comment>
<evidence type="ECO:0000313" key="13">
    <source>
        <dbReference type="Proteomes" id="UP000187735"/>
    </source>
</evidence>
<name>A0A1P8WC20_9PLAN</name>
<evidence type="ECO:0000256" key="3">
    <source>
        <dbReference type="ARBA" id="ARBA00022741"/>
    </source>
</evidence>
<evidence type="ECO:0000256" key="1">
    <source>
        <dbReference type="ARBA" id="ARBA00022490"/>
    </source>
</evidence>
<dbReference type="Pfam" id="PF00587">
    <property type="entry name" value="tRNA-synt_2b"/>
    <property type="match status" value="1"/>
</dbReference>
<comment type="catalytic activity">
    <reaction evidence="7">
        <text>tRNA(Ser) + L-serine + ATP = L-seryl-tRNA(Ser) + AMP + diphosphate + H(+)</text>
        <dbReference type="Rhea" id="RHEA:12292"/>
        <dbReference type="Rhea" id="RHEA-COMP:9669"/>
        <dbReference type="Rhea" id="RHEA-COMP:9703"/>
        <dbReference type="ChEBI" id="CHEBI:15378"/>
        <dbReference type="ChEBI" id="CHEBI:30616"/>
        <dbReference type="ChEBI" id="CHEBI:33019"/>
        <dbReference type="ChEBI" id="CHEBI:33384"/>
        <dbReference type="ChEBI" id="CHEBI:78442"/>
        <dbReference type="ChEBI" id="CHEBI:78533"/>
        <dbReference type="ChEBI" id="CHEBI:456215"/>
        <dbReference type="EC" id="6.1.1.11"/>
    </reaction>
</comment>
<evidence type="ECO:0000256" key="7">
    <source>
        <dbReference type="HAMAP-Rule" id="MF_00176"/>
    </source>
</evidence>
<dbReference type="InterPro" id="IPR042103">
    <property type="entry name" value="SerRS_1_N_sf"/>
</dbReference>
<keyword evidence="13" id="KW-1185">Reference proteome</keyword>
<dbReference type="KEGG" id="fmr:Fuma_01210"/>
<dbReference type="InterPro" id="IPR045864">
    <property type="entry name" value="aa-tRNA-synth_II/BPL/LPL"/>
</dbReference>
<dbReference type="Proteomes" id="UP000187735">
    <property type="component" value="Chromosome"/>
</dbReference>
<comment type="subunit">
    <text evidence="7">Homodimer. The tRNA molecule binds across the dimer.</text>
</comment>
<dbReference type="UniPathway" id="UPA00906">
    <property type="reaction ID" value="UER00895"/>
</dbReference>
<sequence length="427" mass="47044">MLDLQFICDNRDAVEQNCKARGITVDLNAVIRLREERNKLNAEGDELRRQQNEVSSKIPKASADERPALIEQGKALRTQISEAEAAQKELDAQLREQQALIPNMTHPDVPVGGEDDASEVHLSGDKPAFDFTPLDHVDIAAKLDLIDFEAGSRVAGHGFYYLKNDAVMLELALVQFAMQKLRSEGFTLYTTPDLARDSVLEGIGFNPRGDETQIYSVAETDLSLVATAEITLGGALKDQLLDIEDLPLKFAGLSHCFRTEAGAHGRATRGIYRVHQFTKVEMFAFTAPNSEASDAMQQEIVRIEEEIFQALGLHYRLIDTATGDLGGPAYRKYDLEAWMPGRGDGGSYGEVTSASNCTDYQARRLNIRCRSKEKKGTQFVHTLNGTAVSCARAIIAILENYQQADGSVVVPEVLRPWVGRDVITAAT</sequence>
<evidence type="ECO:0000256" key="2">
    <source>
        <dbReference type="ARBA" id="ARBA00022598"/>
    </source>
</evidence>